<feature type="region of interest" description="Disordered" evidence="2">
    <location>
        <begin position="403"/>
        <end position="495"/>
    </location>
</feature>
<evidence type="ECO:0000313" key="4">
    <source>
        <dbReference type="Proteomes" id="UP000019132"/>
    </source>
</evidence>
<reference evidence="3" key="3">
    <citation type="submission" date="2015-02" db="UniProtKB">
        <authorList>
            <consortium name="EnsemblProtists"/>
        </authorList>
    </citation>
    <scope>IDENTIFICATION</scope>
    <source>
        <strain evidence="3">DAOM BR144</strain>
    </source>
</reference>
<feature type="compositionally biased region" description="Low complexity" evidence="2">
    <location>
        <begin position="471"/>
        <end position="482"/>
    </location>
</feature>
<evidence type="ECO:0000256" key="1">
    <source>
        <dbReference type="SAM" id="Coils"/>
    </source>
</evidence>
<dbReference type="Proteomes" id="UP000019132">
    <property type="component" value="Unassembled WGS sequence"/>
</dbReference>
<dbReference type="VEuPathDB" id="FungiDB:PYU1_G009046"/>
<evidence type="ECO:0000256" key="2">
    <source>
        <dbReference type="SAM" id="MobiDB-lite"/>
    </source>
</evidence>
<dbReference type="InParanoid" id="K3WVR6"/>
<dbReference type="EMBL" id="GL376599">
    <property type="status" value="NOT_ANNOTATED_CDS"/>
    <property type="molecule type" value="Genomic_DNA"/>
</dbReference>
<feature type="compositionally biased region" description="Polar residues" evidence="2">
    <location>
        <begin position="444"/>
        <end position="457"/>
    </location>
</feature>
<dbReference type="AlphaFoldDB" id="K3WVR6"/>
<dbReference type="EnsemblProtists" id="PYU1_T009064">
    <property type="protein sequence ID" value="PYU1_T009064"/>
    <property type="gene ID" value="PYU1_G009046"/>
</dbReference>
<reference evidence="4" key="2">
    <citation type="submission" date="2010-04" db="EMBL/GenBank/DDBJ databases">
        <authorList>
            <person name="Buell R."/>
            <person name="Hamilton J."/>
            <person name="Hostetler J."/>
        </authorList>
    </citation>
    <scope>NUCLEOTIDE SEQUENCE [LARGE SCALE GENOMIC DNA]</scope>
    <source>
        <strain evidence="4">DAOM:BR144</strain>
    </source>
</reference>
<reference evidence="4" key="1">
    <citation type="journal article" date="2010" name="Genome Biol.">
        <title>Genome sequence of the necrotrophic plant pathogen Pythium ultimum reveals original pathogenicity mechanisms and effector repertoire.</title>
        <authorList>
            <person name="Levesque C.A."/>
            <person name="Brouwer H."/>
            <person name="Cano L."/>
            <person name="Hamilton J.P."/>
            <person name="Holt C."/>
            <person name="Huitema E."/>
            <person name="Raffaele S."/>
            <person name="Robideau G.P."/>
            <person name="Thines M."/>
            <person name="Win J."/>
            <person name="Zerillo M.M."/>
            <person name="Beakes G.W."/>
            <person name="Boore J.L."/>
            <person name="Busam D."/>
            <person name="Dumas B."/>
            <person name="Ferriera S."/>
            <person name="Fuerstenberg S.I."/>
            <person name="Gachon C.M."/>
            <person name="Gaulin E."/>
            <person name="Govers F."/>
            <person name="Grenville-Briggs L."/>
            <person name="Horner N."/>
            <person name="Hostetler J."/>
            <person name="Jiang R.H."/>
            <person name="Johnson J."/>
            <person name="Krajaejun T."/>
            <person name="Lin H."/>
            <person name="Meijer H.J."/>
            <person name="Moore B."/>
            <person name="Morris P."/>
            <person name="Phuntmart V."/>
            <person name="Puiu D."/>
            <person name="Shetty J."/>
            <person name="Stajich J.E."/>
            <person name="Tripathy S."/>
            <person name="Wawra S."/>
            <person name="van West P."/>
            <person name="Whitty B.R."/>
            <person name="Coutinho P.M."/>
            <person name="Henrissat B."/>
            <person name="Martin F."/>
            <person name="Thomas P.D."/>
            <person name="Tyler B.M."/>
            <person name="De Vries R.P."/>
            <person name="Kamoun S."/>
            <person name="Yandell M."/>
            <person name="Tisserat N."/>
            <person name="Buell C.R."/>
        </authorList>
    </citation>
    <scope>NUCLEOTIDE SEQUENCE</scope>
    <source>
        <strain evidence="4">DAOM:BR144</strain>
    </source>
</reference>
<proteinExistence type="predicted"/>
<protein>
    <submittedName>
        <fullName evidence="3">Uncharacterized protein</fullName>
    </submittedName>
</protein>
<dbReference type="HOGENOM" id="CLU_033875_0_0_1"/>
<feature type="coiled-coil region" evidence="1">
    <location>
        <begin position="18"/>
        <end position="67"/>
    </location>
</feature>
<feature type="compositionally biased region" description="Low complexity" evidence="2">
    <location>
        <begin position="410"/>
        <end position="435"/>
    </location>
</feature>
<keyword evidence="4" id="KW-1185">Reference proteome</keyword>
<evidence type="ECO:0000313" key="3">
    <source>
        <dbReference type="EnsemblProtists" id="PYU1_T009064"/>
    </source>
</evidence>
<accession>K3WVR6</accession>
<dbReference type="eggNOG" id="ENOG502SPGF">
    <property type="taxonomic scope" value="Eukaryota"/>
</dbReference>
<keyword evidence="1" id="KW-0175">Coiled coil</keyword>
<name>K3WVR6_GLOUD</name>
<organism evidence="3 4">
    <name type="scientific">Globisporangium ultimum (strain ATCC 200006 / CBS 805.95 / DAOM BR144)</name>
    <name type="common">Pythium ultimum</name>
    <dbReference type="NCBI Taxonomy" id="431595"/>
    <lineage>
        <taxon>Eukaryota</taxon>
        <taxon>Sar</taxon>
        <taxon>Stramenopiles</taxon>
        <taxon>Oomycota</taxon>
        <taxon>Peronosporomycetes</taxon>
        <taxon>Pythiales</taxon>
        <taxon>Pythiaceae</taxon>
        <taxon>Globisporangium</taxon>
    </lineage>
</organism>
<sequence length="495" mass="54294">MDVILSRLDPRQLRVHCSDALQQELKKTSELLEQAVAAAKRAEEVQLASHKLAIQEFQRDAKLLEQLEQIDSLRLQFSISIDHIMRGAKGELPHMAMQQPLFFPVVKDEGAVPIELESVSPPHAVVNPVVNTNNIIDFSAAQESIASSSKKRKLSVTSSAEQQPAVSSAASSSVSTSAAKKFILEFKQIAAQGRLGKSIHAAVDYASDIMKRKTCDRIQSFPTLSNRVSVVVKNIEAAEYAEVGEAMEPLNHLISVAVTVLVKAKPNVKRHVATKMLKMIQEVQTKFPGFVHLFEKSYASLSKYIDMTFPLTVRETDELRRRLRATLKEINAWEVGSYSVPDFNDKMKIVKYALDCNCEGWNAHSDATVLELLDMLILALNGFKDSQAQEKRKETLQAWRAEMKVANPTKPKSSSNSKKSSNRSQAKQSPSSSKQPEAKKQKTEASSGATKPASGQSDPKAAAAKTADGNSQTQSTEQKTSTADTRQKGSSSAAS</sequence>
<dbReference type="OMA" id="DSECTEY"/>